<organism evidence="1 2">
    <name type="scientific">Saccharolobus solfataricus</name>
    <name type="common">Sulfolobus solfataricus</name>
    <dbReference type="NCBI Taxonomy" id="2287"/>
    <lineage>
        <taxon>Archaea</taxon>
        <taxon>Thermoproteota</taxon>
        <taxon>Thermoprotei</taxon>
        <taxon>Sulfolobales</taxon>
        <taxon>Sulfolobaceae</taxon>
        <taxon>Saccharolobus</taxon>
    </lineage>
</organism>
<reference evidence="2" key="1">
    <citation type="submission" date="2016-04" db="EMBL/GenBank/DDBJ databases">
        <authorList>
            <person name="Shah S.A."/>
            <person name="Garrett R.A."/>
        </authorList>
    </citation>
    <scope>NUCLEOTIDE SEQUENCE [LARGE SCALE GENOMIC DNA]</scope>
    <source>
        <strain evidence="2">ATCC 35091 / DSM 1616 / JCM 8930 / NBRC 15331 / P1</strain>
    </source>
</reference>
<name>A0A157T3R9_SACSO</name>
<dbReference type="EMBL" id="LT549890">
    <property type="protein sequence ID" value="SAI85528.1"/>
    <property type="molecule type" value="Genomic_DNA"/>
</dbReference>
<dbReference type="PATRIC" id="fig|2287.9.peg.2067"/>
<evidence type="ECO:0000313" key="1">
    <source>
        <dbReference type="EMBL" id="SAI85528.1"/>
    </source>
</evidence>
<sequence length="248" mass="29006">MKSVMNKIDKDEALELYRLTNFINSENLITSLEKRLDNYKLYLANLLYNNYSPNEDLRSALKLLDSLTLSRCQFLIGHKKFLFMEDDINDLLFCYNIKLAKSLIMGNKYDYKITRSDIIELSDIYEDFNFIQNNAIIAKIALGYKEDYLKKHINLTPLALGALALTGDEFHKDIFNSIIESIVEKYGEESLLYTTAMRESYMIYLLLHGKDISKIKINEAYRMDISSVLARKFLLNYKQRYLASLVLF</sequence>
<protein>
    <submittedName>
        <fullName evidence="1">Uncharacterized protein</fullName>
    </submittedName>
</protein>
<proteinExistence type="predicted"/>
<accession>A0A157T3R9</accession>
<dbReference type="AlphaFoldDB" id="A0A157T3R9"/>
<dbReference type="Proteomes" id="UP000076770">
    <property type="component" value="Chromosome i"/>
</dbReference>
<evidence type="ECO:0000313" key="2">
    <source>
        <dbReference type="Proteomes" id="UP000076770"/>
    </source>
</evidence>
<gene>
    <name evidence="1" type="ORF">SSOP1_1974</name>
</gene>